<dbReference type="GO" id="GO:0051539">
    <property type="term" value="F:4 iron, 4 sulfur cluster binding"/>
    <property type="evidence" value="ECO:0007669"/>
    <property type="project" value="UniProtKB-KW"/>
</dbReference>
<evidence type="ECO:0000256" key="7">
    <source>
        <dbReference type="ARBA" id="ARBA00022840"/>
    </source>
</evidence>
<dbReference type="GO" id="GO:0006281">
    <property type="term" value="P:DNA repair"/>
    <property type="evidence" value="ECO:0007669"/>
    <property type="project" value="UniProtKB-KW"/>
</dbReference>
<accession>A0A0B6RVS8</accession>
<feature type="compositionally biased region" description="Low complexity" evidence="14">
    <location>
        <begin position="371"/>
        <end position="381"/>
    </location>
</feature>
<reference evidence="16 17" key="2">
    <citation type="journal article" date="2016" name="Appl. Microbiol. Biotechnol.">
        <title>Mutations improving production and secretion of extracellular lipase by Burkholderia glumae PG1.</title>
        <authorList>
            <person name="Knapp A."/>
            <person name="Voget S."/>
            <person name="Gao R."/>
            <person name="Zaburannyi N."/>
            <person name="Krysciak D."/>
            <person name="Breuer M."/>
            <person name="Hauer B."/>
            <person name="Streit W.R."/>
            <person name="Muller R."/>
            <person name="Daniel R."/>
            <person name="Jaeger K.E."/>
        </authorList>
    </citation>
    <scope>NUCLEOTIDE SEQUENCE [LARGE SCALE GENOMIC DNA]</scope>
    <source>
        <strain evidence="16 17">PG1</strain>
    </source>
</reference>
<dbReference type="GO" id="GO:0005524">
    <property type="term" value="F:ATP binding"/>
    <property type="evidence" value="ECO:0007669"/>
    <property type="project" value="UniProtKB-KW"/>
</dbReference>
<proteinExistence type="inferred from homology"/>
<evidence type="ECO:0000256" key="8">
    <source>
        <dbReference type="ARBA" id="ARBA00023004"/>
    </source>
</evidence>
<evidence type="ECO:0000256" key="13">
    <source>
        <dbReference type="ARBA" id="ARBA00038058"/>
    </source>
</evidence>
<dbReference type="EMBL" id="CP002581">
    <property type="protein sequence ID" value="AJK49432.1"/>
    <property type="molecule type" value="Genomic_DNA"/>
</dbReference>
<keyword evidence="7" id="KW-0067">ATP-binding</keyword>
<evidence type="ECO:0000256" key="14">
    <source>
        <dbReference type="SAM" id="MobiDB-lite"/>
    </source>
</evidence>
<dbReference type="Proteomes" id="UP000031838">
    <property type="component" value="Chromosome 2"/>
</dbReference>
<keyword evidence="8" id="KW-0408">Iron</keyword>
<evidence type="ECO:0000256" key="4">
    <source>
        <dbReference type="ARBA" id="ARBA00022763"/>
    </source>
</evidence>
<dbReference type="InterPro" id="IPR006554">
    <property type="entry name" value="Helicase-like_DEXD_c2"/>
</dbReference>
<dbReference type="InterPro" id="IPR014013">
    <property type="entry name" value="Helic_SF1/SF2_ATP-bd_DinG/Rad3"/>
</dbReference>
<dbReference type="HOGENOM" id="CLU_006515_7_0_4"/>
<dbReference type="PANTHER" id="PTHR11472:SF34">
    <property type="entry name" value="REGULATOR OF TELOMERE ELONGATION HELICASE 1"/>
    <property type="match status" value="1"/>
</dbReference>
<keyword evidence="12" id="KW-0413">Isomerase</keyword>
<evidence type="ECO:0000256" key="9">
    <source>
        <dbReference type="ARBA" id="ARBA00023014"/>
    </source>
</evidence>
<gene>
    <name evidence="16" type="ORF">BGL_2c13650</name>
</gene>
<dbReference type="InterPro" id="IPR006555">
    <property type="entry name" value="ATP-dep_Helicase_C"/>
</dbReference>
<protein>
    <submittedName>
        <fullName evidence="16">Putative ATP-dependent helicase</fullName>
    </submittedName>
</protein>
<evidence type="ECO:0000256" key="10">
    <source>
        <dbReference type="ARBA" id="ARBA00023125"/>
    </source>
</evidence>
<keyword evidence="2" id="KW-0479">Metal-binding</keyword>
<dbReference type="PANTHER" id="PTHR11472">
    <property type="entry name" value="DNA REPAIR DEAD HELICASE RAD3/XP-D SUBFAMILY MEMBER"/>
    <property type="match status" value="1"/>
</dbReference>
<evidence type="ECO:0000313" key="17">
    <source>
        <dbReference type="Proteomes" id="UP000031838"/>
    </source>
</evidence>
<keyword evidence="6 16" id="KW-0347">Helicase</keyword>
<keyword evidence="9" id="KW-0411">Iron-sulfur</keyword>
<feature type="domain" description="Helicase ATP-binding" evidence="15">
    <location>
        <begin position="173"/>
        <end position="562"/>
    </location>
</feature>
<evidence type="ECO:0000256" key="11">
    <source>
        <dbReference type="ARBA" id="ARBA00023204"/>
    </source>
</evidence>
<evidence type="ECO:0000259" key="15">
    <source>
        <dbReference type="PROSITE" id="PS51193"/>
    </source>
</evidence>
<evidence type="ECO:0000256" key="6">
    <source>
        <dbReference type="ARBA" id="ARBA00022806"/>
    </source>
</evidence>
<organism evidence="16 17">
    <name type="scientific">Burkholderia plantarii</name>
    <dbReference type="NCBI Taxonomy" id="41899"/>
    <lineage>
        <taxon>Bacteria</taxon>
        <taxon>Pseudomonadati</taxon>
        <taxon>Pseudomonadota</taxon>
        <taxon>Betaproteobacteria</taxon>
        <taxon>Burkholderiales</taxon>
        <taxon>Burkholderiaceae</taxon>
        <taxon>Burkholderia</taxon>
    </lineage>
</organism>
<dbReference type="InterPro" id="IPR027417">
    <property type="entry name" value="P-loop_NTPase"/>
</dbReference>
<dbReference type="KEGG" id="bgp:BGL_2c13650"/>
<dbReference type="GO" id="GO:0046872">
    <property type="term" value="F:metal ion binding"/>
    <property type="evidence" value="ECO:0007669"/>
    <property type="project" value="UniProtKB-KW"/>
</dbReference>
<keyword evidence="5" id="KW-0378">Hydrolase</keyword>
<evidence type="ECO:0000256" key="2">
    <source>
        <dbReference type="ARBA" id="ARBA00022723"/>
    </source>
</evidence>
<evidence type="ECO:0000313" key="16">
    <source>
        <dbReference type="EMBL" id="AJK49432.1"/>
    </source>
</evidence>
<dbReference type="SUPFAM" id="SSF52540">
    <property type="entry name" value="P-loop containing nucleoside triphosphate hydrolases"/>
    <property type="match status" value="2"/>
</dbReference>
<sequence length="892" mass="96829">MNYTVAVRAMCEFTAKHGDLDLRFTPAPSAQEGIIGHGIVTSRRDDGYEREIVLTGEHGNVTVRGRADGYDPALNRIEEIKTYRGDLNRMPANHRALHWAQARVYGHLLCKLRDLANLTVAIVYFDVDSHQESVLTDTHSAESLRDWFESQCERFAAFAARETAHRAARDAALRVLPFPHGAFRSGQRALAADVYRAARDGRALLAQAPTGIGKTVGTLFPMLRACGDGYLDRVLFLTAKTPGRALALDALDLLRGAHAETAGGDGQAVAGSSDDASAIRAAAEKATEEAAPGVVLAACAGDARGTPSQAVPAVVTDAVSGVAPDDDGGVAAVAVTDDASIAAGGAGGSNAAIADRAASPPVARDRPVPPAASSAAAGTRAPAIDPATTATALPLRTLELVARDKACEHPDRACHGESCPLARGFYDRLDAARAVALARLRLDRATVREVALAHEICPYYLAQELARWADVIVGDYNYYYDGSALLHSLAVQNQWRIGVLVDEAHNLLDRARGMYSATLDQFVLADAKRRATPALAAPLERLNREWNALNRELEQDYVVQATVPSALLLAAQRFIGRVSELLADVPLSIEPQVLQFAFDAMHFVNLAEQFDTHSIFDITRVAGEAARVRGSRGGRAKSVLCVRNVIPADFLAPRHAFARATVLFSGTLSPFHFYRDTLGLPDGTPALDVDGPFRASQLQVHVASHVSTRWRDREGSLAPIVELIATQYARRPGNYLGFLSSFDYLRRIVELMRERHPEVPVWAQERGMDEAARDAFLARFRDGGRGVGFAVLGGAFAEGIDLAGDRLIGAFIATLGLPQVNDVNEQMRRALDARFGSGYDYMYLFPGMQKVVQAAGRVIRTEHDEGVVHLIDDRYRRREVQRLLPRWWRIEG</sequence>
<dbReference type="Pfam" id="PF06733">
    <property type="entry name" value="DEAD_2"/>
    <property type="match status" value="1"/>
</dbReference>
<keyword evidence="1" id="KW-0004">4Fe-4S</keyword>
<dbReference type="GO" id="GO:0003677">
    <property type="term" value="F:DNA binding"/>
    <property type="evidence" value="ECO:0007669"/>
    <property type="project" value="UniProtKB-KW"/>
</dbReference>
<dbReference type="GO" id="GO:0016818">
    <property type="term" value="F:hydrolase activity, acting on acid anhydrides, in phosphorus-containing anhydrides"/>
    <property type="evidence" value="ECO:0007669"/>
    <property type="project" value="InterPro"/>
</dbReference>
<evidence type="ECO:0000256" key="5">
    <source>
        <dbReference type="ARBA" id="ARBA00022801"/>
    </source>
</evidence>
<dbReference type="InterPro" id="IPR010614">
    <property type="entry name" value="RAD3-like_helicase_DEAD"/>
</dbReference>
<keyword evidence="4" id="KW-0227">DNA damage</keyword>
<keyword evidence="3" id="KW-0547">Nucleotide-binding</keyword>
<name>A0A0B6RVS8_BURPL</name>
<dbReference type="SMART" id="SM00488">
    <property type="entry name" value="DEXDc2"/>
    <property type="match status" value="1"/>
</dbReference>
<dbReference type="InterPro" id="IPR045028">
    <property type="entry name" value="DinG/Rad3-like"/>
</dbReference>
<evidence type="ECO:0000256" key="12">
    <source>
        <dbReference type="ARBA" id="ARBA00023235"/>
    </source>
</evidence>
<dbReference type="AlphaFoldDB" id="A0A0B6RVS8"/>
<keyword evidence="10" id="KW-0238">DNA-binding</keyword>
<keyword evidence="17" id="KW-1185">Reference proteome</keyword>
<dbReference type="Gene3D" id="3.40.50.300">
    <property type="entry name" value="P-loop containing nucleotide triphosphate hydrolases"/>
    <property type="match status" value="3"/>
</dbReference>
<keyword evidence="11" id="KW-0234">DNA repair</keyword>
<evidence type="ECO:0000256" key="1">
    <source>
        <dbReference type="ARBA" id="ARBA00022485"/>
    </source>
</evidence>
<dbReference type="RefSeq" id="WP_042627884.1">
    <property type="nucleotide sequence ID" value="NZ_CP002581.1"/>
</dbReference>
<dbReference type="GO" id="GO:0003678">
    <property type="term" value="F:DNA helicase activity"/>
    <property type="evidence" value="ECO:0007669"/>
    <property type="project" value="InterPro"/>
</dbReference>
<comment type="similarity">
    <text evidence="13">Belongs to the helicase family. DinG subfamily.</text>
</comment>
<reference evidence="17" key="1">
    <citation type="submission" date="2011-03" db="EMBL/GenBank/DDBJ databases">
        <authorList>
            <person name="Voget S."/>
            <person name="Streit W.R."/>
            <person name="Jaeger K.E."/>
            <person name="Daniel R."/>
        </authorList>
    </citation>
    <scope>NUCLEOTIDE SEQUENCE [LARGE SCALE GENOMIC DNA]</scope>
    <source>
        <strain evidence="17">PG1</strain>
    </source>
</reference>
<dbReference type="PROSITE" id="PS51193">
    <property type="entry name" value="HELICASE_ATP_BIND_2"/>
    <property type="match status" value="1"/>
</dbReference>
<dbReference type="SMART" id="SM00491">
    <property type="entry name" value="HELICc2"/>
    <property type="match status" value="1"/>
</dbReference>
<dbReference type="Pfam" id="PF13307">
    <property type="entry name" value="Helicase_C_2"/>
    <property type="match status" value="1"/>
</dbReference>
<feature type="region of interest" description="Disordered" evidence="14">
    <location>
        <begin position="357"/>
        <end position="381"/>
    </location>
</feature>
<evidence type="ECO:0000256" key="3">
    <source>
        <dbReference type="ARBA" id="ARBA00022741"/>
    </source>
</evidence>